<dbReference type="PIRSF" id="PIRSF000485">
    <property type="entry name" value="Amd_phspho_trans"/>
    <property type="match status" value="1"/>
</dbReference>
<sequence>MKLKEKCGIVGISGKGLPVARLAFFALFALQHRGQEASGITTSDGKKLHTHKGAGLVAQVYTEKNIENLKGYIGIGHNRYSTSGGGALDHAQPIVNKNNTFALAHNGNLPSVKALQKFLASKKALNKNRMDSELIADAISFFIKAGDSISVAVEKTFPLITGAFSLVMMNKNTLIAVRDAYGMRPLVLGKLGNGHIIASETCALATIGATFLRDVRPGEMILINKKGLKSIKLAKSTPKHDIFEYVYFSRPDSVLNGKLIYNVRKNFGKALARECKLKVDAVVPVPDTATPVVLGYSEASGVPIEMALVKNRYVHRTFIEPNQKSREHSVALKLIPLKKVLKGKKIAVIDDSIVRGTTSKRLVQALFKAGAKEVHFLVSSPPIRFPDFYGIDTPKQKNLIASNKTTEEVRKFLGATSLHYLSLDSLIKSIGLSKNQLSTSFFTGIYPIDIKERKKEVNYDVPEE</sequence>
<comment type="caution">
    <text evidence="7">Lacks conserved residue(s) required for the propagation of feature annotation.</text>
</comment>
<feature type="binding site" evidence="7 10">
    <location>
        <position position="288"/>
    </location>
    <ligand>
        <name>Mg(2+)</name>
        <dbReference type="ChEBI" id="CHEBI:18420"/>
    </ligand>
</feature>
<dbReference type="InterPro" id="IPR017932">
    <property type="entry name" value="GATase_2_dom"/>
</dbReference>
<protein>
    <recommendedName>
        <fullName evidence="7">Amidophosphoribosyltransferase</fullName>
        <shortName evidence="7">ATase</shortName>
        <ecNumber evidence="7">2.4.2.14</ecNumber>
    </recommendedName>
    <alternativeName>
        <fullName evidence="7">Glutamine phosphoribosylpyrophosphate amidotransferase</fullName>
        <shortName evidence="7">GPATase</shortName>
    </alternativeName>
</protein>
<comment type="pathway">
    <text evidence="1 7 8">Purine metabolism; IMP biosynthesis via de novo pathway; N(1)-(5-phospho-D-ribosyl)glycinamide from 5-phospho-alpha-D-ribose 1-diphosphate: step 1/2.</text>
</comment>
<evidence type="ECO:0000256" key="8">
    <source>
        <dbReference type="PIRNR" id="PIRNR000485"/>
    </source>
</evidence>
<accession>A0A1F6UTZ6</accession>
<feature type="domain" description="Glutamine amidotransferase type-2" evidence="11">
    <location>
        <begin position="7"/>
        <end position="226"/>
    </location>
</feature>
<dbReference type="EMBL" id="MFTI01000013">
    <property type="protein sequence ID" value="OGI60849.1"/>
    <property type="molecule type" value="Genomic_DNA"/>
</dbReference>
<dbReference type="GO" id="GO:0000287">
    <property type="term" value="F:magnesium ion binding"/>
    <property type="evidence" value="ECO:0007669"/>
    <property type="project" value="UniProtKB-UniRule"/>
</dbReference>
<dbReference type="InterPro" id="IPR029055">
    <property type="entry name" value="Ntn_hydrolases_N"/>
</dbReference>
<dbReference type="InterPro" id="IPR005854">
    <property type="entry name" value="PurF"/>
</dbReference>
<dbReference type="GO" id="GO:0006189">
    <property type="term" value="P:'de novo' IMP biosynthetic process"/>
    <property type="evidence" value="ECO:0007669"/>
    <property type="project" value="UniProtKB-UniRule"/>
</dbReference>
<evidence type="ECO:0000256" key="2">
    <source>
        <dbReference type="ARBA" id="ARBA00010138"/>
    </source>
</evidence>
<name>A0A1F6UTZ6_9BACT</name>
<gene>
    <name evidence="7" type="primary">purF</name>
    <name evidence="12" type="ORF">A2814_03500</name>
</gene>
<dbReference type="AlphaFoldDB" id="A0A1F6UTZ6"/>
<dbReference type="CDD" id="cd00715">
    <property type="entry name" value="GPATase_N"/>
    <property type="match status" value="1"/>
</dbReference>
<dbReference type="PANTHER" id="PTHR11907">
    <property type="entry name" value="AMIDOPHOSPHORIBOSYLTRANSFERASE"/>
    <property type="match status" value="1"/>
</dbReference>
<dbReference type="Gene3D" id="3.60.20.10">
    <property type="entry name" value="Glutamine Phosphoribosylpyrophosphate, subunit 1, domain 1"/>
    <property type="match status" value="1"/>
</dbReference>
<evidence type="ECO:0000256" key="10">
    <source>
        <dbReference type="PIRSR" id="PIRSR000485-2"/>
    </source>
</evidence>
<dbReference type="SUPFAM" id="SSF56235">
    <property type="entry name" value="N-terminal nucleophile aminohydrolases (Ntn hydrolases)"/>
    <property type="match status" value="1"/>
</dbReference>
<dbReference type="STRING" id="1801732.A2814_03500"/>
<proteinExistence type="inferred from homology"/>
<dbReference type="InterPro" id="IPR035584">
    <property type="entry name" value="PurF_N"/>
</dbReference>
<evidence type="ECO:0000259" key="11">
    <source>
        <dbReference type="PROSITE" id="PS51278"/>
    </source>
</evidence>
<comment type="catalytic activity">
    <reaction evidence="7 8">
        <text>5-phospho-beta-D-ribosylamine + L-glutamate + diphosphate = 5-phospho-alpha-D-ribose 1-diphosphate + L-glutamine + H2O</text>
        <dbReference type="Rhea" id="RHEA:14905"/>
        <dbReference type="ChEBI" id="CHEBI:15377"/>
        <dbReference type="ChEBI" id="CHEBI:29985"/>
        <dbReference type="ChEBI" id="CHEBI:33019"/>
        <dbReference type="ChEBI" id="CHEBI:58017"/>
        <dbReference type="ChEBI" id="CHEBI:58359"/>
        <dbReference type="ChEBI" id="CHEBI:58681"/>
        <dbReference type="EC" id="2.4.2.14"/>
    </reaction>
</comment>
<feature type="binding site" evidence="7 10">
    <location>
        <position position="350"/>
    </location>
    <ligand>
        <name>Mg(2+)</name>
        <dbReference type="ChEBI" id="CHEBI:18420"/>
    </ligand>
</feature>
<dbReference type="CDD" id="cd06223">
    <property type="entry name" value="PRTases_typeI"/>
    <property type="match status" value="1"/>
</dbReference>
<feature type="active site" description="Nucleophile" evidence="7 9">
    <location>
        <position position="7"/>
    </location>
</feature>
<evidence type="ECO:0000256" key="7">
    <source>
        <dbReference type="HAMAP-Rule" id="MF_01931"/>
    </source>
</evidence>
<organism evidence="12 13">
    <name type="scientific">Candidatus Nomurabacteria bacterium RIFCSPHIGHO2_01_FULL_38_19</name>
    <dbReference type="NCBI Taxonomy" id="1801732"/>
    <lineage>
        <taxon>Bacteria</taxon>
        <taxon>Candidatus Nomuraibacteriota</taxon>
    </lineage>
</organism>
<evidence type="ECO:0000313" key="13">
    <source>
        <dbReference type="Proteomes" id="UP000177869"/>
    </source>
</evidence>
<dbReference type="InterPro" id="IPR000836">
    <property type="entry name" value="PRTase_dom"/>
</dbReference>
<keyword evidence="7 10" id="KW-0479">Metal-binding</keyword>
<dbReference type="UniPathway" id="UPA00074">
    <property type="reaction ID" value="UER00124"/>
</dbReference>
<comment type="similarity">
    <text evidence="2 7 8">In the C-terminal section; belongs to the purine/pyrimidine phosphoribosyltransferase family.</text>
</comment>
<dbReference type="InterPro" id="IPR029057">
    <property type="entry name" value="PRTase-like"/>
</dbReference>
<dbReference type="HAMAP" id="MF_01931">
    <property type="entry name" value="PurF"/>
    <property type="match status" value="1"/>
</dbReference>
<keyword evidence="6 7" id="KW-0315">Glutamine amidotransferase</keyword>
<dbReference type="SUPFAM" id="SSF53271">
    <property type="entry name" value="PRTase-like"/>
    <property type="match status" value="1"/>
</dbReference>
<evidence type="ECO:0000256" key="4">
    <source>
        <dbReference type="ARBA" id="ARBA00022679"/>
    </source>
</evidence>
<dbReference type="EC" id="2.4.2.14" evidence="7"/>
<evidence type="ECO:0000256" key="9">
    <source>
        <dbReference type="PIRSR" id="PIRSR000485-1"/>
    </source>
</evidence>
<feature type="binding site" evidence="7 10">
    <location>
        <position position="351"/>
    </location>
    <ligand>
        <name>Mg(2+)</name>
        <dbReference type="ChEBI" id="CHEBI:18420"/>
    </ligand>
</feature>
<keyword evidence="4 7" id="KW-0808">Transferase</keyword>
<dbReference type="PROSITE" id="PS51278">
    <property type="entry name" value="GATASE_TYPE_2"/>
    <property type="match status" value="1"/>
</dbReference>
<evidence type="ECO:0000256" key="1">
    <source>
        <dbReference type="ARBA" id="ARBA00005209"/>
    </source>
</evidence>
<evidence type="ECO:0000256" key="5">
    <source>
        <dbReference type="ARBA" id="ARBA00022755"/>
    </source>
</evidence>
<evidence type="ECO:0000256" key="3">
    <source>
        <dbReference type="ARBA" id="ARBA00022676"/>
    </source>
</evidence>
<keyword evidence="5 7" id="KW-0658">Purine biosynthesis</keyword>
<keyword evidence="3 7" id="KW-0328">Glycosyltransferase</keyword>
<dbReference type="Proteomes" id="UP000177869">
    <property type="component" value="Unassembled WGS sequence"/>
</dbReference>
<dbReference type="GO" id="GO:0004044">
    <property type="term" value="F:amidophosphoribosyltransferase activity"/>
    <property type="evidence" value="ECO:0007669"/>
    <property type="project" value="UniProtKB-UniRule"/>
</dbReference>
<dbReference type="NCBIfam" id="TIGR01134">
    <property type="entry name" value="purF"/>
    <property type="match status" value="1"/>
</dbReference>
<comment type="function">
    <text evidence="7">Catalyzes the formation of phosphoribosylamine from phosphoribosylpyrophosphate (PRPP) and glutamine.</text>
</comment>
<evidence type="ECO:0000313" key="12">
    <source>
        <dbReference type="EMBL" id="OGI60849.1"/>
    </source>
</evidence>
<dbReference type="GO" id="GO:0009113">
    <property type="term" value="P:purine nucleobase biosynthetic process"/>
    <property type="evidence" value="ECO:0007669"/>
    <property type="project" value="UniProtKB-UniRule"/>
</dbReference>
<comment type="caution">
    <text evidence="12">The sequence shown here is derived from an EMBL/GenBank/DDBJ whole genome shotgun (WGS) entry which is preliminary data.</text>
</comment>
<dbReference type="Gene3D" id="3.40.50.2020">
    <property type="match status" value="1"/>
</dbReference>
<reference evidence="12 13" key="1">
    <citation type="journal article" date="2016" name="Nat. Commun.">
        <title>Thousands of microbial genomes shed light on interconnected biogeochemical processes in an aquifer system.</title>
        <authorList>
            <person name="Anantharaman K."/>
            <person name="Brown C.T."/>
            <person name="Hug L.A."/>
            <person name="Sharon I."/>
            <person name="Castelle C.J."/>
            <person name="Probst A.J."/>
            <person name="Thomas B.C."/>
            <person name="Singh A."/>
            <person name="Wilkins M.J."/>
            <person name="Karaoz U."/>
            <person name="Brodie E.L."/>
            <person name="Williams K.H."/>
            <person name="Hubbard S.S."/>
            <person name="Banfield J.F."/>
        </authorList>
    </citation>
    <scope>NUCLEOTIDE SEQUENCE [LARGE SCALE GENOMIC DNA]</scope>
</reference>
<keyword evidence="7 10" id="KW-0460">Magnesium</keyword>
<comment type="cofactor">
    <cofactor evidence="7 10">
        <name>Mg(2+)</name>
        <dbReference type="ChEBI" id="CHEBI:18420"/>
    </cofactor>
    <text evidence="7 10">Binds 1 Mg(2+) ion per subunit.</text>
</comment>
<dbReference type="Pfam" id="PF13522">
    <property type="entry name" value="GATase_6"/>
    <property type="match status" value="1"/>
</dbReference>
<evidence type="ECO:0000256" key="6">
    <source>
        <dbReference type="ARBA" id="ARBA00022962"/>
    </source>
</evidence>